<dbReference type="PROSITE" id="PS50142">
    <property type="entry name" value="RNASE_3_2"/>
    <property type="match status" value="1"/>
</dbReference>
<dbReference type="STRING" id="5627.A0A1C7MNY2"/>
<evidence type="ECO:0000313" key="4">
    <source>
        <dbReference type="EMBL" id="OBZ78605.1"/>
    </source>
</evidence>
<dbReference type="GO" id="GO:0006396">
    <property type="term" value="P:RNA processing"/>
    <property type="evidence" value="ECO:0007669"/>
    <property type="project" value="InterPro"/>
</dbReference>
<dbReference type="AlphaFoldDB" id="A0A1C7MNY2"/>
<dbReference type="InterPro" id="IPR000999">
    <property type="entry name" value="RNase_III_dom"/>
</dbReference>
<evidence type="ECO:0000259" key="3">
    <source>
        <dbReference type="PROSITE" id="PS50142"/>
    </source>
</evidence>
<dbReference type="Pfam" id="PF00636">
    <property type="entry name" value="Ribonuclease_3"/>
    <property type="match status" value="1"/>
</dbReference>
<dbReference type="GO" id="GO:0004525">
    <property type="term" value="F:ribonuclease III activity"/>
    <property type="evidence" value="ECO:0007669"/>
    <property type="project" value="InterPro"/>
</dbReference>
<reference evidence="4 5" key="1">
    <citation type="submission" date="2016-03" db="EMBL/GenBank/DDBJ databases">
        <title>Whole genome sequencing of Grifola frondosa 9006-11.</title>
        <authorList>
            <person name="Min B."/>
            <person name="Park H."/>
            <person name="Kim J.-G."/>
            <person name="Cho H."/>
            <person name="Oh Y.-L."/>
            <person name="Kong W.-S."/>
            <person name="Choi I.-G."/>
        </authorList>
    </citation>
    <scope>NUCLEOTIDE SEQUENCE [LARGE SCALE GENOMIC DNA]</scope>
    <source>
        <strain evidence="4 5">9006-11</strain>
    </source>
</reference>
<dbReference type="OrthoDB" id="416741at2759"/>
<dbReference type="EMBL" id="LUGG01000001">
    <property type="protein sequence ID" value="OBZ78605.1"/>
    <property type="molecule type" value="Genomic_DNA"/>
</dbReference>
<feature type="domain" description="RNase III" evidence="3">
    <location>
        <begin position="47"/>
        <end position="146"/>
    </location>
</feature>
<keyword evidence="1" id="KW-0378">Hydrolase</keyword>
<feature type="region of interest" description="Disordered" evidence="2">
    <location>
        <begin position="197"/>
        <end position="222"/>
    </location>
</feature>
<dbReference type="PROSITE" id="PS00517">
    <property type="entry name" value="RNASE_3_1"/>
    <property type="match status" value="1"/>
</dbReference>
<evidence type="ECO:0000313" key="5">
    <source>
        <dbReference type="Proteomes" id="UP000092993"/>
    </source>
</evidence>
<evidence type="ECO:0000256" key="2">
    <source>
        <dbReference type="SAM" id="MobiDB-lite"/>
    </source>
</evidence>
<sequence>MSFYLPLQKAIEAAISQPHFDAALPPLSDDTWLRILSPSYQTFLENDRLEFLGDALMDATIGRQLYAQIPDGSPHLYTSLRSALHSNATFAHLAKKLDILAVSSPVLKALTRKSFGEGEYAQGSFRIKDTADLFETVVGAYYLECGFEALYDWMKDIYKPLIAVAKQKFIECRRKRYRETGNFGTRTRVLKKHNLTTPPFHAHSSRKPRFSQLPVGSRRYSPSKARAKCGSYGAYGMHNVNVLSSFQPTATRETRSRAPSPLHINDIIDLTLSDSDDDDIARNPAYPTPLPQPIASSSTHAGRAPSVIAIEDDSEDTEDELMLERMLLINPNPEIGKDLIIYN</sequence>
<comment type="caution">
    <text evidence="4">The sequence shown here is derived from an EMBL/GenBank/DDBJ whole genome shotgun (WGS) entry which is preliminary data.</text>
</comment>
<feature type="region of interest" description="Disordered" evidence="2">
    <location>
        <begin position="276"/>
        <end position="303"/>
    </location>
</feature>
<name>A0A1C7MNY2_GRIFR</name>
<evidence type="ECO:0000256" key="1">
    <source>
        <dbReference type="ARBA" id="ARBA00022801"/>
    </source>
</evidence>
<dbReference type="PANTHER" id="PTHR14950">
    <property type="entry name" value="DICER-RELATED"/>
    <property type="match status" value="1"/>
</dbReference>
<protein>
    <submittedName>
        <fullName evidence="4">Ribonuclease 3</fullName>
    </submittedName>
</protein>
<dbReference type="PANTHER" id="PTHR14950:SF37">
    <property type="entry name" value="ENDORIBONUCLEASE DICER"/>
    <property type="match status" value="1"/>
</dbReference>
<dbReference type="Proteomes" id="UP000092993">
    <property type="component" value="Unassembled WGS sequence"/>
</dbReference>
<organism evidence="4 5">
    <name type="scientific">Grifola frondosa</name>
    <name type="common">Maitake</name>
    <name type="synonym">Polyporus frondosus</name>
    <dbReference type="NCBI Taxonomy" id="5627"/>
    <lineage>
        <taxon>Eukaryota</taxon>
        <taxon>Fungi</taxon>
        <taxon>Dikarya</taxon>
        <taxon>Basidiomycota</taxon>
        <taxon>Agaricomycotina</taxon>
        <taxon>Agaricomycetes</taxon>
        <taxon>Polyporales</taxon>
        <taxon>Grifolaceae</taxon>
        <taxon>Grifola</taxon>
    </lineage>
</organism>
<dbReference type="SUPFAM" id="SSF69065">
    <property type="entry name" value="RNase III domain-like"/>
    <property type="match status" value="1"/>
</dbReference>
<dbReference type="SMART" id="SM00535">
    <property type="entry name" value="RIBOc"/>
    <property type="match status" value="1"/>
</dbReference>
<dbReference type="CDD" id="cd00593">
    <property type="entry name" value="RIBOc"/>
    <property type="match status" value="1"/>
</dbReference>
<dbReference type="InterPro" id="IPR036389">
    <property type="entry name" value="RNase_III_sf"/>
</dbReference>
<proteinExistence type="predicted"/>
<accession>A0A1C7MNY2</accession>
<dbReference type="Gene3D" id="1.10.1520.10">
    <property type="entry name" value="Ribonuclease III domain"/>
    <property type="match status" value="1"/>
</dbReference>
<gene>
    <name evidence="4" type="primary">rnc_2</name>
    <name evidence="4" type="ORF">A0H81_01003</name>
</gene>
<keyword evidence="5" id="KW-1185">Reference proteome</keyword>